<dbReference type="EMBL" id="JAAVVK010000001">
    <property type="protein sequence ID" value="NKE38499.1"/>
    <property type="molecule type" value="Genomic_DNA"/>
</dbReference>
<keyword evidence="2" id="KW-1185">Reference proteome</keyword>
<reference evidence="1 2" key="1">
    <citation type="submission" date="2020-04" db="EMBL/GenBank/DDBJ databases">
        <title>Complete genome sequence of Spiroplasma platyhelix ATCC 51748, an insect isolate.</title>
        <authorList>
            <person name="Green E.A."/>
            <person name="Klassen J.L."/>
        </authorList>
    </citation>
    <scope>NUCLEOTIDE SEQUENCE [LARGE SCALE GENOMIC DNA]</scope>
    <source>
        <strain evidence="1 2">PALS-1</strain>
    </source>
</reference>
<dbReference type="AlphaFoldDB" id="A0A846U1W6"/>
<name>A0A846U1W6_9MOLU</name>
<sequence>MKEKAKKIKTLKHNTLENSNLVAYATIEQLNNESKLRANTDILLNNSINLLSKDYQDYKTTNDPILNNKQSKIDTSLATSSKVIVEAINEINAQIITTVDKSYLDEQHKILQNNINIFIESITKMIDQLEAKIYTKFKEVTINNDWYFFDDYDETYWHLFVFEFETITKAKIIGVLERPSHLNSEIPSHNVVLDYSATSSLNLIFTASKKILEIKNWLEARRKIIKITIYRKKI</sequence>
<dbReference type="RefSeq" id="WP_168104970.1">
    <property type="nucleotide sequence ID" value="NZ_CP051215.1"/>
</dbReference>
<evidence type="ECO:0000313" key="2">
    <source>
        <dbReference type="Proteomes" id="UP000584587"/>
    </source>
</evidence>
<protein>
    <submittedName>
        <fullName evidence="1">Uncharacterized protein</fullName>
    </submittedName>
</protein>
<accession>A0A846U1W6</accession>
<gene>
    <name evidence="1" type="ORF">HER12_01870</name>
</gene>
<dbReference type="Proteomes" id="UP000584587">
    <property type="component" value="Unassembled WGS sequence"/>
</dbReference>
<proteinExistence type="predicted"/>
<organism evidence="1 2">
    <name type="scientific">Spiroplasma platyhelix PALS-1</name>
    <dbReference type="NCBI Taxonomy" id="1276218"/>
    <lineage>
        <taxon>Bacteria</taxon>
        <taxon>Bacillati</taxon>
        <taxon>Mycoplasmatota</taxon>
        <taxon>Mollicutes</taxon>
        <taxon>Entomoplasmatales</taxon>
        <taxon>Spiroplasmataceae</taxon>
        <taxon>Spiroplasma</taxon>
    </lineage>
</organism>
<comment type="caution">
    <text evidence="1">The sequence shown here is derived from an EMBL/GenBank/DDBJ whole genome shotgun (WGS) entry which is preliminary data.</text>
</comment>
<evidence type="ECO:0000313" key="1">
    <source>
        <dbReference type="EMBL" id="NKE38499.1"/>
    </source>
</evidence>